<accession>A0A4Q1HHD4</accession>
<gene>
    <name evidence="1" type="ORF">C7R54_19710</name>
</gene>
<reference evidence="1 2" key="1">
    <citation type="journal article" date="2017" name="Int. J. Syst. Evol. Microbiol.">
        <title>Achromobacter aloeverae sp. nov., isolated from the root of Aloe vera (L.) Burm.f.</title>
        <authorList>
            <person name="Kuncharoen N."/>
            <person name="Muramatsu Y."/>
            <person name="Shibata C."/>
            <person name="Kamakura Y."/>
            <person name="Nakagawa Y."/>
            <person name="Tanasupawat S."/>
        </authorList>
    </citation>
    <scope>NUCLEOTIDE SEQUENCE [LARGE SCALE GENOMIC DNA]</scope>
    <source>
        <strain evidence="1 2">AVA-1</strain>
    </source>
</reference>
<dbReference type="SUPFAM" id="SSF50969">
    <property type="entry name" value="YVTN repeat-like/Quinoprotein amine dehydrogenase"/>
    <property type="match status" value="1"/>
</dbReference>
<dbReference type="Proteomes" id="UP000290849">
    <property type="component" value="Unassembled WGS sequence"/>
</dbReference>
<evidence type="ECO:0000313" key="1">
    <source>
        <dbReference type="EMBL" id="RXN85987.1"/>
    </source>
</evidence>
<keyword evidence="1" id="KW-0808">Transferase</keyword>
<dbReference type="AlphaFoldDB" id="A0A4Q1HHD4"/>
<comment type="caution">
    <text evidence="1">The sequence shown here is derived from an EMBL/GenBank/DDBJ whole genome shotgun (WGS) entry which is preliminary data.</text>
</comment>
<dbReference type="InterPro" id="IPR011044">
    <property type="entry name" value="Quino_amine_DH_bsu"/>
</dbReference>
<proteinExistence type="predicted"/>
<dbReference type="InterPro" id="IPR015943">
    <property type="entry name" value="WD40/YVTN_repeat-like_dom_sf"/>
</dbReference>
<dbReference type="GO" id="GO:0016740">
    <property type="term" value="F:transferase activity"/>
    <property type="evidence" value="ECO:0007669"/>
    <property type="project" value="UniProtKB-KW"/>
</dbReference>
<dbReference type="Gene3D" id="2.130.10.10">
    <property type="entry name" value="YVTN repeat-like/Quinoprotein amine dehydrogenase"/>
    <property type="match status" value="1"/>
</dbReference>
<dbReference type="EMBL" id="PYAL01000006">
    <property type="protein sequence ID" value="RXN85987.1"/>
    <property type="molecule type" value="Genomic_DNA"/>
</dbReference>
<organism evidence="1 2">
    <name type="scientific">Achromobacter aloeverae</name>
    <dbReference type="NCBI Taxonomy" id="1750518"/>
    <lineage>
        <taxon>Bacteria</taxon>
        <taxon>Pseudomonadati</taxon>
        <taxon>Pseudomonadota</taxon>
        <taxon>Betaproteobacteria</taxon>
        <taxon>Burkholderiales</taxon>
        <taxon>Alcaligenaceae</taxon>
        <taxon>Achromobacter</taxon>
    </lineage>
</organism>
<sequence length="210" mass="22477">MKRSNAEIVREYGPMPGVSAVHGLTYDGHHVWFASGEHLHALDPSSGNTVRKLDIPAAAGTAFDGRCLYQIAGEHIRKVDPESGKVLATIPTPGGAASGLAWADGMLWVGQYQKRQILQVDPADGKVLRTLGCDRHVTGVSWVGGQLWHGTWEDNHSELRRVDPETGEVRESLDMPEGVGVSGLESDGAGLFYCGGGDSGKIRVVRRPAS</sequence>
<keyword evidence="2" id="KW-1185">Reference proteome</keyword>
<evidence type="ECO:0000313" key="2">
    <source>
        <dbReference type="Proteomes" id="UP000290849"/>
    </source>
</evidence>
<name>A0A4Q1HHD4_9BURK</name>
<dbReference type="RefSeq" id="WP_129152157.1">
    <property type="nucleotide sequence ID" value="NZ_JBHSDO010000017.1"/>
</dbReference>
<protein>
    <submittedName>
        <fullName evidence="1">Glutamine cyclotransferase</fullName>
    </submittedName>
</protein>
<dbReference type="OrthoDB" id="7767370at2"/>